<keyword evidence="1" id="KW-0472">Membrane</keyword>
<gene>
    <name evidence="2" type="ORF">TRICI_001033</name>
</gene>
<reference evidence="2" key="1">
    <citation type="journal article" date="2019" name="G3 (Bethesda)">
        <title>Genome Assemblies of Two Rare Opportunistic Yeast Pathogens: Diutina rugosa (syn. Candida rugosa) and Trichomonascus ciferrii (syn. Candida ciferrii).</title>
        <authorList>
            <person name="Mixao V."/>
            <person name="Saus E."/>
            <person name="Hansen A.P."/>
            <person name="Lass-Florl C."/>
            <person name="Gabaldon T."/>
        </authorList>
    </citation>
    <scope>NUCLEOTIDE SEQUENCE</scope>
    <source>
        <strain evidence="2">CBS 4856</strain>
    </source>
</reference>
<feature type="transmembrane region" description="Helical" evidence="1">
    <location>
        <begin position="54"/>
        <end position="72"/>
    </location>
</feature>
<feature type="transmembrane region" description="Helical" evidence="1">
    <location>
        <begin position="235"/>
        <end position="254"/>
    </location>
</feature>
<dbReference type="PANTHER" id="PTHR37992">
    <property type="entry name" value="EXPRESSED PROTEIN"/>
    <property type="match status" value="1"/>
</dbReference>
<feature type="transmembrane region" description="Helical" evidence="1">
    <location>
        <begin position="12"/>
        <end position="34"/>
    </location>
</feature>
<dbReference type="Proteomes" id="UP000761534">
    <property type="component" value="Unassembled WGS sequence"/>
</dbReference>
<organism evidence="2 3">
    <name type="scientific">Trichomonascus ciferrii</name>
    <dbReference type="NCBI Taxonomy" id="44093"/>
    <lineage>
        <taxon>Eukaryota</taxon>
        <taxon>Fungi</taxon>
        <taxon>Dikarya</taxon>
        <taxon>Ascomycota</taxon>
        <taxon>Saccharomycotina</taxon>
        <taxon>Dipodascomycetes</taxon>
        <taxon>Dipodascales</taxon>
        <taxon>Trichomonascaceae</taxon>
        <taxon>Trichomonascus</taxon>
        <taxon>Trichomonascus ciferrii complex</taxon>
    </lineage>
</organism>
<evidence type="ECO:0000313" key="2">
    <source>
        <dbReference type="EMBL" id="KAA8916914.1"/>
    </source>
</evidence>
<keyword evidence="1" id="KW-0812">Transmembrane</keyword>
<feature type="transmembrane region" description="Helical" evidence="1">
    <location>
        <begin position="143"/>
        <end position="163"/>
    </location>
</feature>
<proteinExistence type="predicted"/>
<sequence length="278" mass="33001">MVSFRSVSTHIYTYRLLTIVTFIGGVWSMFHHVVNHQERFETTHFSANKNMLKAYLVFQSYLQFVFLFQFWSKFESVTETAKDVGHVYMLYHVLQGVWAYFFGQFEDRSNYTISWLILVLNCVNVFYGHHTKATYSIRPISRYWFIHVPVMAMPRAWLFYAFFWNGSLALRWDTDHMNVANQVLSNVLLWVFFFEPCVALIRHRDWAYAFAMSFWTWAISYPQQEYDGINYTLQTWFAVIISTLLYFAAFFVAYPDSEDTRVTRADATLGEDAPLLNN</sequence>
<evidence type="ECO:0008006" key="4">
    <source>
        <dbReference type="Google" id="ProtNLM"/>
    </source>
</evidence>
<name>A0A642VCW4_9ASCO</name>
<dbReference type="VEuPathDB" id="FungiDB:TRICI_001033"/>
<comment type="caution">
    <text evidence="2">The sequence shown here is derived from an EMBL/GenBank/DDBJ whole genome shotgun (WGS) entry which is preliminary data.</text>
</comment>
<dbReference type="AlphaFoldDB" id="A0A642VCW4"/>
<accession>A0A642VCW4</accession>
<feature type="transmembrane region" description="Helical" evidence="1">
    <location>
        <begin position="84"/>
        <end position="101"/>
    </location>
</feature>
<evidence type="ECO:0000313" key="3">
    <source>
        <dbReference type="Proteomes" id="UP000761534"/>
    </source>
</evidence>
<keyword evidence="3" id="KW-1185">Reference proteome</keyword>
<dbReference type="Pfam" id="PF08611">
    <property type="entry name" value="DUF1774"/>
    <property type="match status" value="1"/>
</dbReference>
<dbReference type="OrthoDB" id="3342455at2759"/>
<dbReference type="InterPro" id="IPR013920">
    <property type="entry name" value="DUF1774_fun"/>
</dbReference>
<dbReference type="EMBL" id="SWFS01000078">
    <property type="protein sequence ID" value="KAA8916914.1"/>
    <property type="molecule type" value="Genomic_DNA"/>
</dbReference>
<feature type="transmembrane region" description="Helical" evidence="1">
    <location>
        <begin position="183"/>
        <end position="201"/>
    </location>
</feature>
<dbReference type="PANTHER" id="PTHR37992:SF1">
    <property type="entry name" value="DUF1774-DOMAIN-CONTAINING PROTEIN"/>
    <property type="match status" value="1"/>
</dbReference>
<feature type="transmembrane region" description="Helical" evidence="1">
    <location>
        <begin position="113"/>
        <end position="131"/>
    </location>
</feature>
<evidence type="ECO:0000256" key="1">
    <source>
        <dbReference type="SAM" id="Phobius"/>
    </source>
</evidence>
<protein>
    <recommendedName>
        <fullName evidence="4">DUF1774 domain-containing protein</fullName>
    </recommendedName>
</protein>
<keyword evidence="1" id="KW-1133">Transmembrane helix</keyword>
<feature type="transmembrane region" description="Helical" evidence="1">
    <location>
        <begin position="206"/>
        <end position="223"/>
    </location>
</feature>